<dbReference type="RefSeq" id="WP_180570460.1">
    <property type="nucleotide sequence ID" value="NZ_JACCKB010000042.1"/>
</dbReference>
<dbReference type="GO" id="GO:0000166">
    <property type="term" value="F:nucleotide binding"/>
    <property type="evidence" value="ECO:0007669"/>
    <property type="project" value="UniProtKB-KW"/>
</dbReference>
<dbReference type="Gene3D" id="3.40.50.720">
    <property type="entry name" value="NAD(P)-binding Rossmann-like Domain"/>
    <property type="match status" value="1"/>
</dbReference>
<dbReference type="InterPro" id="IPR006096">
    <property type="entry name" value="Glu/Leu/Phe/Val/Trp_DH_C"/>
</dbReference>
<dbReference type="InterPro" id="IPR036291">
    <property type="entry name" value="NAD(P)-bd_dom_sf"/>
</dbReference>
<evidence type="ECO:0000256" key="5">
    <source>
        <dbReference type="PIRSR" id="PIRSR000188-2"/>
    </source>
</evidence>
<dbReference type="AlphaFoldDB" id="A0A853IL42"/>
<evidence type="ECO:0000256" key="4">
    <source>
        <dbReference type="PIRSR" id="PIRSR000188-1"/>
    </source>
</evidence>
<evidence type="ECO:0000256" key="2">
    <source>
        <dbReference type="ARBA" id="ARBA00023002"/>
    </source>
</evidence>
<gene>
    <name evidence="7" type="ORF">H0A36_20730</name>
</gene>
<dbReference type="InterPro" id="IPR046346">
    <property type="entry name" value="Aminoacid_DH-like_N_sf"/>
</dbReference>
<evidence type="ECO:0000259" key="6">
    <source>
        <dbReference type="SMART" id="SM00839"/>
    </source>
</evidence>
<dbReference type="SUPFAM" id="SSF51735">
    <property type="entry name" value="NAD(P)-binding Rossmann-fold domains"/>
    <property type="match status" value="1"/>
</dbReference>
<name>A0A853IL42_9GAMM</name>
<dbReference type="PANTHER" id="PTHR42722">
    <property type="entry name" value="LEUCINE DEHYDROGENASE"/>
    <property type="match status" value="1"/>
</dbReference>
<dbReference type="CDD" id="cd01075">
    <property type="entry name" value="NAD_bind_Leu_Phe_Val_DH"/>
    <property type="match status" value="1"/>
</dbReference>
<dbReference type="Pfam" id="PF00208">
    <property type="entry name" value="ELFV_dehydrog"/>
    <property type="match status" value="1"/>
</dbReference>
<dbReference type="EMBL" id="JACCKB010000042">
    <property type="protein sequence ID" value="NYZ68446.1"/>
    <property type="molecule type" value="Genomic_DNA"/>
</dbReference>
<dbReference type="InterPro" id="IPR006097">
    <property type="entry name" value="Glu/Leu/Phe/Val/Trp_DH_dimer"/>
</dbReference>
<keyword evidence="2" id="KW-0560">Oxidoreductase</keyword>
<dbReference type="GO" id="GO:0016639">
    <property type="term" value="F:oxidoreductase activity, acting on the CH-NH2 group of donors, NAD or NADP as acceptor"/>
    <property type="evidence" value="ECO:0007669"/>
    <property type="project" value="InterPro"/>
</dbReference>
<feature type="active site" description="Proton donor/acceptor" evidence="4">
    <location>
        <position position="78"/>
    </location>
</feature>
<dbReference type="PIRSF" id="PIRSF000188">
    <property type="entry name" value="Phe_leu_dh"/>
    <property type="match status" value="1"/>
</dbReference>
<reference evidence="7 8" key="1">
    <citation type="submission" date="2020-07" db="EMBL/GenBank/DDBJ databases">
        <title>Endozoicomonas sp. nov., isolated from sediment.</title>
        <authorList>
            <person name="Gu T."/>
        </authorList>
    </citation>
    <scope>NUCLEOTIDE SEQUENCE [LARGE SCALE GENOMIC DNA]</scope>
    <source>
        <strain evidence="7 8">SM1973</strain>
    </source>
</reference>
<keyword evidence="5" id="KW-0547">Nucleotide-binding</keyword>
<comment type="caution">
    <text evidence="7">The sequence shown here is derived from an EMBL/GenBank/DDBJ whole genome shotgun (WGS) entry which is preliminary data.</text>
</comment>
<feature type="binding site" evidence="5">
    <location>
        <begin position="175"/>
        <end position="180"/>
    </location>
    <ligand>
        <name>NAD(+)</name>
        <dbReference type="ChEBI" id="CHEBI:57540"/>
    </ligand>
</feature>
<dbReference type="SMART" id="SM00839">
    <property type="entry name" value="ELFV_dehydrog"/>
    <property type="match status" value="1"/>
</dbReference>
<dbReference type="Pfam" id="PF02812">
    <property type="entry name" value="ELFV_dehydrog_N"/>
    <property type="match status" value="1"/>
</dbReference>
<dbReference type="InterPro" id="IPR016211">
    <property type="entry name" value="Glu/Phe/Leu/Val/Trp_DH_bac/arc"/>
</dbReference>
<dbReference type="SUPFAM" id="SSF53223">
    <property type="entry name" value="Aminoacid dehydrogenase-like, N-terminal domain"/>
    <property type="match status" value="1"/>
</dbReference>
<dbReference type="PANTHER" id="PTHR42722:SF1">
    <property type="entry name" value="VALINE DEHYDROGENASE"/>
    <property type="match status" value="1"/>
</dbReference>
<sequence length="342" mass="36883">MFKRMTTARVNDLHFKYDEETGLKAIIAIHNTLLGPALGGCRIIEYQNADQAIDDAIRLAKGMSYKAALANLPLGGGKAVILKPTKIKDRALLFEAFGRFVNELGGRYITAMDAGTTTEDMDAIANQTQYVTCTSTGGNPAPYTALGVFNGIKSCLQLKGHQATNLQGVHVAIQGLGNVGYELARLLYENDARLTVADIDKAKLARCVNEFNATAATADAIHKVHCDVFSPCGLGSILSKPTINELNCQVVAGSANNQLALPHCGEFIHQRNILYAPDYLINAGGLMFVALQHKGAKLDAIKKKIEEIGTTLHTLLKRSISQNIPSSEIADHMAEEVLYSSQ</sequence>
<organism evidence="7 8">
    <name type="scientific">Spartinivicinus marinus</name>
    <dbReference type="NCBI Taxonomy" id="2994442"/>
    <lineage>
        <taxon>Bacteria</taxon>
        <taxon>Pseudomonadati</taxon>
        <taxon>Pseudomonadota</taxon>
        <taxon>Gammaproteobacteria</taxon>
        <taxon>Oceanospirillales</taxon>
        <taxon>Zooshikellaceae</taxon>
        <taxon>Spartinivicinus</taxon>
    </lineage>
</organism>
<proteinExistence type="inferred from homology"/>
<evidence type="ECO:0000256" key="1">
    <source>
        <dbReference type="ARBA" id="ARBA00006382"/>
    </source>
</evidence>
<feature type="domain" description="Glutamate/phenylalanine/leucine/valine/L-tryptophan dehydrogenase C-terminal" evidence="6">
    <location>
        <begin position="138"/>
        <end position="341"/>
    </location>
</feature>
<dbReference type="Gene3D" id="3.40.50.10860">
    <property type="entry name" value="Leucine Dehydrogenase, chain A, domain 1"/>
    <property type="match status" value="1"/>
</dbReference>
<protein>
    <submittedName>
        <fullName evidence="7">Glu/Leu/Phe/Val dehydrogenase</fullName>
    </submittedName>
</protein>
<dbReference type="Proteomes" id="UP000569732">
    <property type="component" value="Unassembled WGS sequence"/>
</dbReference>
<comment type="similarity">
    <text evidence="1">Belongs to the Glu/Leu/Phe/Val dehydrogenases family.</text>
</comment>
<keyword evidence="3 5" id="KW-0520">NAD</keyword>
<accession>A0A853IL42</accession>
<evidence type="ECO:0000313" key="8">
    <source>
        <dbReference type="Proteomes" id="UP000569732"/>
    </source>
</evidence>
<evidence type="ECO:0000313" key="7">
    <source>
        <dbReference type="EMBL" id="NYZ68446.1"/>
    </source>
</evidence>
<keyword evidence="8" id="KW-1185">Reference proteome</keyword>
<evidence type="ECO:0000256" key="3">
    <source>
        <dbReference type="ARBA" id="ARBA00023027"/>
    </source>
</evidence>
<dbReference type="GO" id="GO:0006520">
    <property type="term" value="P:amino acid metabolic process"/>
    <property type="evidence" value="ECO:0007669"/>
    <property type="project" value="InterPro"/>
</dbReference>